<evidence type="ECO:0000256" key="12">
    <source>
        <dbReference type="ARBA" id="ARBA00023303"/>
    </source>
</evidence>
<evidence type="ECO:0000256" key="3">
    <source>
        <dbReference type="ARBA" id="ARBA00022448"/>
    </source>
</evidence>
<gene>
    <name evidence="17" type="ORF">CBOVIS_LOCUS2421</name>
</gene>
<feature type="region of interest" description="Disordered" evidence="15">
    <location>
        <begin position="31"/>
        <end position="56"/>
    </location>
</feature>
<keyword evidence="5 13" id="KW-0812">Transmembrane</keyword>
<dbReference type="FunFam" id="3.40.50.300:FF:002731">
    <property type="entry name" value="Protein CBG14243"/>
    <property type="match status" value="1"/>
</dbReference>
<keyword evidence="14" id="KW-0175">Coiled coil</keyword>
<keyword evidence="9 16" id="KW-0472">Membrane</keyword>
<keyword evidence="8 13" id="KW-0406">Ion transport</keyword>
<sequence>MYRQQSSSTIRRARFDAVNCVMYMNGYPQNDAIPHNRHDRESKLTRSTSTIDSSDSAIRKLKRENHHLKKTLSRRWSSRSRSSMASQMVISDDEEDQEDVDDSLYLLRETSTLHGLRDVLLSSSSHLKSVWVMIVVMAIFLTLHGCYQILQEYSLRRIVVSYFIQEAATLPLPDVVICPYNRFNRSFLEANNVSFELAQYLELSYPSLEMPFNFLRDKQNEIIDHVDMYDYELELLLQKMGNVSYVNFLQQATLGCEAFFKEPGRCDNITEIMTSAGKCFRFPGSHQEASGFGNGDRLLIHLPEELYNPGVNQMINHGVIVKLAESGKGIDNDLTFLPAGVHAIMPLLGTQYEFMHDPPRYECEEDKNGSYSRVWCYEDCLTYEAQIRCNCSPAAATHPAHPNSICTAKQLYHCFFLSLFDKYDTKVAECKKRCKPPCHAWSYHKQVSYSTIPSSTTLLMMENEQEWNELKSMIVLDVYYSQLDYTIIKHVIAMPLQSLIAQIGGQFSLWAGGSLISLCQIIIYLSRFFFHRCSMKKRRTKAPKPANSQPSSPEKCNGKPLNMEIVKRNSNSMDGMSRVGSVSINLDDVFGALPPVNVTNIEPAVTTRKSTESNVSTVKDAKITSFDETYVTQTVTTNYLPETAPRYSFHQYDEPPKQDDGLLDSIFGAVQLPEVHLNKHHEAIRQIDDVLAAEETDGRESIVSEPNYRAPSHVASSKVSSHPASHVSSNAQKSSAVYVSENHPQNTGSVHSSHVYSSYAPETHDYDDEKHDLFDHAYNYQQSTHMQRRSSRANTIDSAVSYSESRIGQFDVVHDDNSSVMNLNHDEVAYNRPYNFQTPQSTISKKSYKSFHTGDTAKLRRINIEIANAHSKRSQLSNQLDRQKIDIERLKQQNLALEATLKVNRNGNVNKPVAYNYRSYSQDNSSYHTAKSITSHHSTKSVDSSIYEEEEVRVSPLAARQKAAGEHIATHGKYSLIVPQYYVVDNFSENSKINKVVIGGDAKPTDDDKTILLFGPIGSGKTSIIASMMNYLYDVKKENDFRFVLDEYVSHTTGLTAYVFNNSVLSYNVTVVDTPGIVDKMGDKTVSKLIKQWFEQELLREKAFRLDAISIVLKHDESQLGWPFIYELADVKKMFGDDLKTNVMPIITHAEVLPQPIAIKSLTQANISFLNYYKVNNAGFSTNPKGINKLKHNLFWTHGISSLESLFQDLQEQVHPLVAILRHNKGQKVEPSTKIANATLY</sequence>
<protein>
    <submittedName>
        <fullName evidence="17">Uncharacterized protein</fullName>
    </submittedName>
</protein>
<dbReference type="Gene3D" id="3.40.50.300">
    <property type="entry name" value="P-loop containing nucleotide triphosphate hydrolases"/>
    <property type="match status" value="1"/>
</dbReference>
<name>A0A8S1EN79_9PELO</name>
<keyword evidence="12 13" id="KW-0407">Ion channel</keyword>
<dbReference type="SUPFAM" id="SSF52540">
    <property type="entry name" value="P-loop containing nucleoside triphosphate hydrolases"/>
    <property type="match status" value="1"/>
</dbReference>
<evidence type="ECO:0000256" key="15">
    <source>
        <dbReference type="SAM" id="MobiDB-lite"/>
    </source>
</evidence>
<evidence type="ECO:0000313" key="18">
    <source>
        <dbReference type="Proteomes" id="UP000494206"/>
    </source>
</evidence>
<dbReference type="PANTHER" id="PTHR11690:SF244">
    <property type="entry name" value="DEGENERIN LIKE"/>
    <property type="match status" value="1"/>
</dbReference>
<dbReference type="OrthoDB" id="5874059at2759"/>
<keyword evidence="10" id="KW-0325">Glycoprotein</keyword>
<evidence type="ECO:0000256" key="9">
    <source>
        <dbReference type="ARBA" id="ARBA00023136"/>
    </source>
</evidence>
<dbReference type="AlphaFoldDB" id="A0A8S1EN79"/>
<evidence type="ECO:0000256" key="6">
    <source>
        <dbReference type="ARBA" id="ARBA00022989"/>
    </source>
</evidence>
<dbReference type="PANTHER" id="PTHR11690">
    <property type="entry name" value="AMILORIDE-SENSITIVE SODIUM CHANNEL-RELATED"/>
    <property type="match status" value="1"/>
</dbReference>
<keyword evidence="11 13" id="KW-0739">Sodium transport</keyword>
<keyword evidence="7" id="KW-0915">Sodium</keyword>
<evidence type="ECO:0000256" key="14">
    <source>
        <dbReference type="SAM" id="Coils"/>
    </source>
</evidence>
<reference evidence="17 18" key="1">
    <citation type="submission" date="2020-04" db="EMBL/GenBank/DDBJ databases">
        <authorList>
            <person name="Laetsch R D."/>
            <person name="Stevens L."/>
            <person name="Kumar S."/>
            <person name="Blaxter L. M."/>
        </authorList>
    </citation>
    <scope>NUCLEOTIDE SEQUENCE [LARGE SCALE GENOMIC DNA]</scope>
</reference>
<evidence type="ECO:0000256" key="11">
    <source>
        <dbReference type="ARBA" id="ARBA00023201"/>
    </source>
</evidence>
<dbReference type="Pfam" id="PF00858">
    <property type="entry name" value="ASC"/>
    <property type="match status" value="1"/>
</dbReference>
<keyword evidence="3 13" id="KW-0813">Transport</keyword>
<dbReference type="InterPro" id="IPR001873">
    <property type="entry name" value="ENaC"/>
</dbReference>
<comment type="subcellular location">
    <subcellularLocation>
        <location evidence="1">Membrane</location>
        <topology evidence="1">Multi-pass membrane protein</topology>
    </subcellularLocation>
</comment>
<evidence type="ECO:0000256" key="5">
    <source>
        <dbReference type="ARBA" id="ARBA00022692"/>
    </source>
</evidence>
<dbReference type="InterPro" id="IPR027417">
    <property type="entry name" value="P-loop_NTPase"/>
</dbReference>
<feature type="compositionally biased region" description="Low complexity" evidence="15">
    <location>
        <begin position="46"/>
        <end position="56"/>
    </location>
</feature>
<dbReference type="EMBL" id="CADEPM010000002">
    <property type="protein sequence ID" value="CAB3399265.1"/>
    <property type="molecule type" value="Genomic_DNA"/>
</dbReference>
<evidence type="ECO:0000256" key="1">
    <source>
        <dbReference type="ARBA" id="ARBA00004141"/>
    </source>
</evidence>
<keyword evidence="4 13" id="KW-0894">Sodium channel</keyword>
<accession>A0A8S1EN79</accession>
<comment type="similarity">
    <text evidence="2 13">Belongs to the amiloride-sensitive sodium channel (TC 1.A.6) family.</text>
</comment>
<evidence type="ECO:0000256" key="10">
    <source>
        <dbReference type="ARBA" id="ARBA00023180"/>
    </source>
</evidence>
<evidence type="ECO:0000256" key="2">
    <source>
        <dbReference type="ARBA" id="ARBA00007193"/>
    </source>
</evidence>
<feature type="compositionally biased region" description="Basic and acidic residues" evidence="15">
    <location>
        <begin position="34"/>
        <end position="44"/>
    </location>
</feature>
<keyword evidence="6 16" id="KW-1133">Transmembrane helix</keyword>
<proteinExistence type="inferred from homology"/>
<dbReference type="GO" id="GO:0005886">
    <property type="term" value="C:plasma membrane"/>
    <property type="evidence" value="ECO:0007669"/>
    <property type="project" value="TreeGrafter"/>
</dbReference>
<dbReference type="Proteomes" id="UP000494206">
    <property type="component" value="Unassembled WGS sequence"/>
</dbReference>
<feature type="coiled-coil region" evidence="14">
    <location>
        <begin position="859"/>
        <end position="900"/>
    </location>
</feature>
<dbReference type="Gene3D" id="1.10.287.770">
    <property type="entry name" value="YojJ-like"/>
    <property type="match status" value="1"/>
</dbReference>
<dbReference type="CDD" id="cd00882">
    <property type="entry name" value="Ras_like_GTPase"/>
    <property type="match status" value="1"/>
</dbReference>
<dbReference type="PRINTS" id="PR01078">
    <property type="entry name" value="AMINACHANNEL"/>
</dbReference>
<feature type="transmembrane region" description="Helical" evidence="16">
    <location>
        <begin position="130"/>
        <end position="150"/>
    </location>
</feature>
<comment type="caution">
    <text evidence="17">The sequence shown here is derived from an EMBL/GenBank/DDBJ whole genome shotgun (WGS) entry which is preliminary data.</text>
</comment>
<evidence type="ECO:0000256" key="8">
    <source>
        <dbReference type="ARBA" id="ARBA00023065"/>
    </source>
</evidence>
<feature type="region of interest" description="Disordered" evidence="15">
    <location>
        <begin position="540"/>
        <end position="560"/>
    </location>
</feature>
<organism evidence="17 18">
    <name type="scientific">Caenorhabditis bovis</name>
    <dbReference type="NCBI Taxonomy" id="2654633"/>
    <lineage>
        <taxon>Eukaryota</taxon>
        <taxon>Metazoa</taxon>
        <taxon>Ecdysozoa</taxon>
        <taxon>Nematoda</taxon>
        <taxon>Chromadorea</taxon>
        <taxon>Rhabditida</taxon>
        <taxon>Rhabditina</taxon>
        <taxon>Rhabditomorpha</taxon>
        <taxon>Rhabditoidea</taxon>
        <taxon>Rhabditidae</taxon>
        <taxon>Peloderinae</taxon>
        <taxon>Caenorhabditis</taxon>
    </lineage>
</organism>
<evidence type="ECO:0000313" key="17">
    <source>
        <dbReference type="EMBL" id="CAB3399265.1"/>
    </source>
</evidence>
<keyword evidence="18" id="KW-1185">Reference proteome</keyword>
<dbReference type="GO" id="GO:0015280">
    <property type="term" value="F:ligand-gated sodium channel activity"/>
    <property type="evidence" value="ECO:0007669"/>
    <property type="project" value="TreeGrafter"/>
</dbReference>
<evidence type="ECO:0000256" key="13">
    <source>
        <dbReference type="RuleBase" id="RU000679"/>
    </source>
</evidence>
<evidence type="ECO:0000256" key="7">
    <source>
        <dbReference type="ARBA" id="ARBA00023053"/>
    </source>
</evidence>
<evidence type="ECO:0000256" key="16">
    <source>
        <dbReference type="SAM" id="Phobius"/>
    </source>
</evidence>
<evidence type="ECO:0000256" key="4">
    <source>
        <dbReference type="ARBA" id="ARBA00022461"/>
    </source>
</evidence>